<name>A0A1Q6ISV9_PHOVU</name>
<dbReference type="Proteomes" id="UP000186631">
    <property type="component" value="Unassembled WGS sequence"/>
</dbReference>
<comment type="similarity">
    <text evidence="1">Belongs to the bacterial reverse transcriptase family.</text>
</comment>
<dbReference type="PANTHER" id="PTHR34047">
    <property type="entry name" value="NUCLEAR INTRON MATURASE 1, MITOCHONDRIAL-RELATED"/>
    <property type="match status" value="1"/>
</dbReference>
<dbReference type="InterPro" id="IPR051083">
    <property type="entry name" value="GrpII_Intron_Splice-Mob/Def"/>
</dbReference>
<organism evidence="2 3">
    <name type="scientific">Phocaeicola vulgatus</name>
    <name type="common">Bacteroides vulgatus</name>
    <dbReference type="NCBI Taxonomy" id="821"/>
    <lineage>
        <taxon>Bacteria</taxon>
        <taxon>Pseudomonadati</taxon>
        <taxon>Bacteroidota</taxon>
        <taxon>Bacteroidia</taxon>
        <taxon>Bacteroidales</taxon>
        <taxon>Bacteroidaceae</taxon>
        <taxon>Phocaeicola</taxon>
    </lineage>
</organism>
<dbReference type="RefSeq" id="WP_005832174.1">
    <property type="nucleotide sequence ID" value="NZ_CAXTBS010000014.1"/>
</dbReference>
<dbReference type="CDD" id="cd01646">
    <property type="entry name" value="RT_Bac_retron_I"/>
    <property type="match status" value="1"/>
</dbReference>
<dbReference type="PROSITE" id="PS50878">
    <property type="entry name" value="RT_POL"/>
    <property type="match status" value="1"/>
</dbReference>
<dbReference type="AlphaFoldDB" id="A0A1Q6ISV9"/>
<sequence>MKTILELSHIKARQYFLESQNYCNMQFPKYIDFKPVIEYVQNSVGNKELRDILKDPKRMPSDYENVNHKMLVKKDAQYSYRPIQLINPYLYYLLVKAMTNKSSWKEIKDRFAELKVPNIEVASIPKVKGDTDKSHMSASVSSWWENVEQRSLELALSYRYMFVTDITNCYCAIYTHTIAWALMGKEQAKEKRNKSGLLGNIIDNYMQGMQYGQTNGIPQGSTLSDFIAEIVLAYADKLLSERLNTNGISNYHIVRYRDDYRIFCNSKEDTERIAFFLQEVLAELNFQLNGKKTYLTEDVISDSIKPDKKAYISEGPIYRKTQKRIYSTMSNLQQEALFIYQFSKKHPNSGTLIKLLTTFAQRLNKKIAICGDYLVMISIFTEIALYSPKTYKVILSIISKLLSKIPSTDERERIVNNVYAKFQRFPNIGEIQIWIQRIAFNLPHPVTYTENICKIVNGETGVNLWNNDWVDEPYKGAFPQYKICTEWVRDSYTPVIDIDEISLFNIY</sequence>
<dbReference type="Pfam" id="PF00078">
    <property type="entry name" value="RVT_1"/>
    <property type="match status" value="1"/>
</dbReference>
<gene>
    <name evidence="2" type="ORF">BHV80_16310</name>
</gene>
<protein>
    <submittedName>
        <fullName evidence="2">Uncharacterized protein</fullName>
    </submittedName>
</protein>
<evidence type="ECO:0000313" key="2">
    <source>
        <dbReference type="EMBL" id="OKZ43918.1"/>
    </source>
</evidence>
<evidence type="ECO:0000313" key="3">
    <source>
        <dbReference type="Proteomes" id="UP000186631"/>
    </source>
</evidence>
<evidence type="ECO:0000256" key="1">
    <source>
        <dbReference type="ARBA" id="ARBA00034120"/>
    </source>
</evidence>
<dbReference type="SUPFAM" id="SSF56672">
    <property type="entry name" value="DNA/RNA polymerases"/>
    <property type="match status" value="1"/>
</dbReference>
<dbReference type="PANTHER" id="PTHR34047:SF8">
    <property type="entry name" value="PROTEIN YKFC"/>
    <property type="match status" value="1"/>
</dbReference>
<accession>A0A1Q6ISV9</accession>
<dbReference type="EMBL" id="MNQV01000231">
    <property type="protein sequence ID" value="OKZ43918.1"/>
    <property type="molecule type" value="Genomic_DNA"/>
</dbReference>
<dbReference type="InterPro" id="IPR043502">
    <property type="entry name" value="DNA/RNA_pol_sf"/>
</dbReference>
<reference evidence="2 3" key="1">
    <citation type="journal article" date="2016" name="Nat. Biotechnol.">
        <title>Measurement of bacterial replication rates in microbial communities.</title>
        <authorList>
            <person name="Brown C.T."/>
            <person name="Olm M.R."/>
            <person name="Thomas B.C."/>
            <person name="Banfield J.F."/>
        </authorList>
    </citation>
    <scope>NUCLEOTIDE SEQUENCE [LARGE SCALE GENOMIC DNA]</scope>
    <source>
        <strain evidence="2">42_262</strain>
    </source>
</reference>
<comment type="caution">
    <text evidence="2">The sequence shown here is derived from an EMBL/GenBank/DDBJ whole genome shotgun (WGS) entry which is preliminary data.</text>
</comment>
<proteinExistence type="inferred from homology"/>
<dbReference type="InterPro" id="IPR000477">
    <property type="entry name" value="RT_dom"/>
</dbReference>